<feature type="compositionally biased region" description="Polar residues" evidence="1">
    <location>
        <begin position="50"/>
        <end position="59"/>
    </location>
</feature>
<dbReference type="InterPro" id="IPR009057">
    <property type="entry name" value="Homeodomain-like_sf"/>
</dbReference>
<evidence type="ECO:0008006" key="6">
    <source>
        <dbReference type="Google" id="ProtNLM"/>
    </source>
</evidence>
<gene>
    <name evidence="4" type="ORF">CVT26_015507</name>
</gene>
<dbReference type="InterPro" id="IPR038717">
    <property type="entry name" value="Tc1-like_DDE_dom"/>
</dbReference>
<dbReference type="Pfam" id="PF01498">
    <property type="entry name" value="HTH_Tnp_Tc3_2"/>
    <property type="match status" value="1"/>
</dbReference>
<evidence type="ECO:0000259" key="2">
    <source>
        <dbReference type="Pfam" id="PF01498"/>
    </source>
</evidence>
<protein>
    <recommendedName>
        <fullName evidence="6">Tc1-like transposase DDE domain-containing protein</fullName>
    </recommendedName>
</protein>
<proteinExistence type="predicted"/>
<dbReference type="Proteomes" id="UP000284706">
    <property type="component" value="Unassembled WGS sequence"/>
</dbReference>
<evidence type="ECO:0000256" key="1">
    <source>
        <dbReference type="SAM" id="MobiDB-lite"/>
    </source>
</evidence>
<evidence type="ECO:0000259" key="3">
    <source>
        <dbReference type="Pfam" id="PF13358"/>
    </source>
</evidence>
<feature type="region of interest" description="Disordered" evidence="1">
    <location>
        <begin position="49"/>
        <end position="70"/>
    </location>
</feature>
<dbReference type="AlphaFoldDB" id="A0A409X9C2"/>
<dbReference type="EMBL" id="NHYE01003858">
    <property type="protein sequence ID" value="PPQ87403.1"/>
    <property type="molecule type" value="Genomic_DNA"/>
</dbReference>
<dbReference type="PANTHER" id="PTHR23022:SF135">
    <property type="entry name" value="SI:DKEY-77F5.3"/>
    <property type="match status" value="1"/>
</dbReference>
<dbReference type="GO" id="GO:0015074">
    <property type="term" value="P:DNA integration"/>
    <property type="evidence" value="ECO:0007669"/>
    <property type="project" value="InterPro"/>
</dbReference>
<feature type="domain" description="Transposase Tc1-like" evidence="2">
    <location>
        <begin position="73"/>
        <end position="139"/>
    </location>
</feature>
<feature type="domain" description="Tc1-like transposase DDE" evidence="3">
    <location>
        <begin position="223"/>
        <end position="290"/>
    </location>
</feature>
<dbReference type="Gene3D" id="1.10.10.10">
    <property type="entry name" value="Winged helix-like DNA-binding domain superfamily/Winged helix DNA-binding domain"/>
    <property type="match status" value="1"/>
</dbReference>
<name>A0A409X9C2_9AGAR</name>
<evidence type="ECO:0000313" key="5">
    <source>
        <dbReference type="Proteomes" id="UP000284706"/>
    </source>
</evidence>
<reference evidence="4 5" key="1">
    <citation type="journal article" date="2018" name="Evol. Lett.">
        <title>Horizontal gene cluster transfer increased hallucinogenic mushroom diversity.</title>
        <authorList>
            <person name="Reynolds H.T."/>
            <person name="Vijayakumar V."/>
            <person name="Gluck-Thaler E."/>
            <person name="Korotkin H.B."/>
            <person name="Matheny P.B."/>
            <person name="Slot J.C."/>
        </authorList>
    </citation>
    <scope>NUCLEOTIDE SEQUENCE [LARGE SCALE GENOMIC DNA]</scope>
    <source>
        <strain evidence="4 5">SRW20</strain>
    </source>
</reference>
<dbReference type="SUPFAM" id="SSF46689">
    <property type="entry name" value="Homeodomain-like"/>
    <property type="match status" value="1"/>
</dbReference>
<dbReference type="GO" id="GO:0006313">
    <property type="term" value="P:DNA transposition"/>
    <property type="evidence" value="ECO:0007669"/>
    <property type="project" value="InterPro"/>
</dbReference>
<dbReference type="OrthoDB" id="2431447at2759"/>
<dbReference type="Pfam" id="PF13358">
    <property type="entry name" value="DDE_3"/>
    <property type="match status" value="1"/>
</dbReference>
<dbReference type="GO" id="GO:0003677">
    <property type="term" value="F:DNA binding"/>
    <property type="evidence" value="ECO:0007669"/>
    <property type="project" value="InterPro"/>
</dbReference>
<keyword evidence="5" id="KW-1185">Reference proteome</keyword>
<dbReference type="Gene3D" id="3.30.420.10">
    <property type="entry name" value="Ribonuclease H-like superfamily/Ribonuclease H"/>
    <property type="match status" value="1"/>
</dbReference>
<comment type="caution">
    <text evidence="4">The sequence shown here is derived from an EMBL/GenBank/DDBJ whole genome shotgun (WGS) entry which is preliminary data.</text>
</comment>
<dbReference type="InParanoid" id="A0A409X9C2"/>
<dbReference type="InterPro" id="IPR036397">
    <property type="entry name" value="RNaseH_sf"/>
</dbReference>
<evidence type="ECO:0000313" key="4">
    <source>
        <dbReference type="EMBL" id="PPQ87403.1"/>
    </source>
</evidence>
<sequence>MYIPKTTRRQLDTPTKNRIIGFWKATGNAAAAARSENVRPRTAQRIIQVYQKTGSTSNKPRPGRPSKLTDRDKREIVRAVRKNRRAPLTDITNQISANVSVSTVQRALAAQGYHRRVARRVPWITKAQRKLRFIWGKVYKRMRMRDWWNVIYSDETYIWVGSKAGRIFVTRRKDERLLDECLVPTFKQSNLRVMVWGCIVGGRKGPLVVLEGALLDFYNQIKLRKRRIRFQQDGASCHRSKATLKWLVDHRIATLFHPPNSPDLTPIEPVWLELKRILRNRRRTPTSIEELKSAVREAWDQIPIEFINKHIKRMPDRVKAVLKARGGHTQF</sequence>
<dbReference type="InterPro" id="IPR052338">
    <property type="entry name" value="Transposase_5"/>
</dbReference>
<organism evidence="4 5">
    <name type="scientific">Gymnopilus dilepis</name>
    <dbReference type="NCBI Taxonomy" id="231916"/>
    <lineage>
        <taxon>Eukaryota</taxon>
        <taxon>Fungi</taxon>
        <taxon>Dikarya</taxon>
        <taxon>Basidiomycota</taxon>
        <taxon>Agaricomycotina</taxon>
        <taxon>Agaricomycetes</taxon>
        <taxon>Agaricomycetidae</taxon>
        <taxon>Agaricales</taxon>
        <taxon>Agaricineae</taxon>
        <taxon>Hymenogastraceae</taxon>
        <taxon>Gymnopilus</taxon>
    </lineage>
</organism>
<dbReference type="STRING" id="231916.A0A409X9C2"/>
<accession>A0A409X9C2</accession>
<dbReference type="InterPro" id="IPR002492">
    <property type="entry name" value="Transposase_Tc1-like"/>
</dbReference>
<dbReference type="InterPro" id="IPR036388">
    <property type="entry name" value="WH-like_DNA-bd_sf"/>
</dbReference>
<dbReference type="PANTHER" id="PTHR23022">
    <property type="entry name" value="TRANSPOSABLE ELEMENT-RELATED"/>
    <property type="match status" value="1"/>
</dbReference>